<evidence type="ECO:0000313" key="3">
    <source>
        <dbReference type="EMBL" id="CAF3844812.1"/>
    </source>
</evidence>
<dbReference type="EMBL" id="CAJOBG010000683">
    <property type="protein sequence ID" value="CAF3844812.1"/>
    <property type="molecule type" value="Genomic_DNA"/>
</dbReference>
<accession>A0A819E695</accession>
<dbReference type="AlphaFoldDB" id="A0A819E695"/>
<keyword evidence="2" id="KW-0812">Transmembrane</keyword>
<feature type="region of interest" description="Disordered" evidence="1">
    <location>
        <begin position="1"/>
        <end position="37"/>
    </location>
</feature>
<feature type="transmembrane region" description="Helical" evidence="2">
    <location>
        <begin position="260"/>
        <end position="289"/>
    </location>
</feature>
<evidence type="ECO:0000256" key="1">
    <source>
        <dbReference type="SAM" id="MobiDB-lite"/>
    </source>
</evidence>
<feature type="compositionally biased region" description="Basic and acidic residues" evidence="1">
    <location>
        <begin position="53"/>
        <end position="74"/>
    </location>
</feature>
<organism evidence="3 4">
    <name type="scientific">Rotaria magnacalcarata</name>
    <dbReference type="NCBI Taxonomy" id="392030"/>
    <lineage>
        <taxon>Eukaryota</taxon>
        <taxon>Metazoa</taxon>
        <taxon>Spiralia</taxon>
        <taxon>Gnathifera</taxon>
        <taxon>Rotifera</taxon>
        <taxon>Eurotatoria</taxon>
        <taxon>Bdelloidea</taxon>
        <taxon>Philodinida</taxon>
        <taxon>Philodinidae</taxon>
        <taxon>Rotaria</taxon>
    </lineage>
</organism>
<protein>
    <submittedName>
        <fullName evidence="3">Uncharacterized protein</fullName>
    </submittedName>
</protein>
<evidence type="ECO:0000313" key="4">
    <source>
        <dbReference type="Proteomes" id="UP000663866"/>
    </source>
</evidence>
<keyword evidence="2" id="KW-0472">Membrane</keyword>
<feature type="compositionally biased region" description="Polar residues" evidence="1">
    <location>
        <begin position="22"/>
        <end position="33"/>
    </location>
</feature>
<feature type="region of interest" description="Disordered" evidence="1">
    <location>
        <begin position="53"/>
        <end position="91"/>
    </location>
</feature>
<evidence type="ECO:0000256" key="2">
    <source>
        <dbReference type="SAM" id="Phobius"/>
    </source>
</evidence>
<keyword evidence="4" id="KW-1185">Reference proteome</keyword>
<name>A0A819E695_9BILA</name>
<proteinExistence type="predicted"/>
<sequence>MTTPHPHIQVTHLSRMRRRRSQSVTLPNASVRGQSMRRKEFLAQLQNERLKQQNKYHEEDEHEENQQKHSEEQNHQPSVSRLARSTKTVSVKRYAPPSAVTVTKVKRGISPATLNFTYLQDDEQNQGQHGQSDRIQHVESTTSFEKRNLTTLRKTFEYQNVENIFKARYLNLTIARNDSNLDSLQTSLNPSTTSSTHLMTKSEIFDQNFFITENKDQARRNNAKDDPNRNVLKNDAIVNLSEREKNQNVQRKKFYNRSSASFVTAIIAIVIGIIAFAFGLSALIVALLVRATVDSNLASNSTSSSSSGSSGTLSAACSAYTTIDDPTRSISASGYALGCDNTAPFSNQSIGVWIRFIGTGGSTLPLSSPGMNLCGSTGTGWYAGTMPSSTGQITNGTACFTWYSGVCRASVSIRVANCDSFYIYFLPPAPIYQSREAANVVSDTSIVNINQNVINDKHIDTSSQTSSFRHAPIPAPTGFTTSLNISYQKCQVNPLDHEYHCPESQICDSEFNFQNFDFFQISVGRYGG</sequence>
<keyword evidence="2" id="KW-1133">Transmembrane helix</keyword>
<dbReference type="Proteomes" id="UP000663866">
    <property type="component" value="Unassembled WGS sequence"/>
</dbReference>
<feature type="compositionally biased region" description="Polar residues" evidence="1">
    <location>
        <begin position="75"/>
        <end position="89"/>
    </location>
</feature>
<gene>
    <name evidence="3" type="ORF">OVN521_LOCUS6485</name>
</gene>
<reference evidence="3" key="1">
    <citation type="submission" date="2021-02" db="EMBL/GenBank/DDBJ databases">
        <authorList>
            <person name="Nowell W R."/>
        </authorList>
    </citation>
    <scope>NUCLEOTIDE SEQUENCE</scope>
</reference>
<comment type="caution">
    <text evidence="3">The sequence shown here is derived from an EMBL/GenBank/DDBJ whole genome shotgun (WGS) entry which is preliminary data.</text>
</comment>